<gene>
    <name evidence="2" type="ORF">PIB30_093786</name>
</gene>
<keyword evidence="3" id="KW-1185">Reference proteome</keyword>
<protein>
    <recommendedName>
        <fullName evidence="1">PB1-like domain-containing protein</fullName>
    </recommendedName>
</protein>
<accession>A0ABU6YXZ8</accession>
<evidence type="ECO:0000259" key="1">
    <source>
        <dbReference type="Pfam" id="PF26130"/>
    </source>
</evidence>
<dbReference type="EMBL" id="JASCZI010243681">
    <property type="protein sequence ID" value="MED6213473.1"/>
    <property type="molecule type" value="Genomic_DNA"/>
</dbReference>
<proteinExistence type="predicted"/>
<name>A0ABU6YXZ8_9FABA</name>
<organism evidence="2 3">
    <name type="scientific">Stylosanthes scabra</name>
    <dbReference type="NCBI Taxonomy" id="79078"/>
    <lineage>
        <taxon>Eukaryota</taxon>
        <taxon>Viridiplantae</taxon>
        <taxon>Streptophyta</taxon>
        <taxon>Embryophyta</taxon>
        <taxon>Tracheophyta</taxon>
        <taxon>Spermatophyta</taxon>
        <taxon>Magnoliopsida</taxon>
        <taxon>eudicotyledons</taxon>
        <taxon>Gunneridae</taxon>
        <taxon>Pentapetalae</taxon>
        <taxon>rosids</taxon>
        <taxon>fabids</taxon>
        <taxon>Fabales</taxon>
        <taxon>Fabaceae</taxon>
        <taxon>Papilionoideae</taxon>
        <taxon>50 kb inversion clade</taxon>
        <taxon>dalbergioids sensu lato</taxon>
        <taxon>Dalbergieae</taxon>
        <taxon>Pterocarpus clade</taxon>
        <taxon>Stylosanthes</taxon>
    </lineage>
</organism>
<dbReference type="Pfam" id="PF26130">
    <property type="entry name" value="PB1-like"/>
    <property type="match status" value="1"/>
</dbReference>
<feature type="domain" description="PB1-like" evidence="1">
    <location>
        <begin position="69"/>
        <end position="144"/>
    </location>
</feature>
<comment type="caution">
    <text evidence="2">The sequence shown here is derived from an EMBL/GenBank/DDBJ whole genome shotgun (WGS) entry which is preliminary data.</text>
</comment>
<dbReference type="Proteomes" id="UP001341840">
    <property type="component" value="Unassembled WGS sequence"/>
</dbReference>
<sequence length="147" mass="16148">MPSTVEFSGRCCHPVSSASHRVMEQADVDVNGADMDVTDEVGSAKVVDSVVEAALSRIAIVIGAMADVYVKPVFHVGGSYVKNDYGLLIYADGKVEKFAPMDIDFVNYGDLLKLLEEIGYKNVKNMKWYDFTEDDFERGLHTLKGGC</sequence>
<reference evidence="2 3" key="1">
    <citation type="journal article" date="2023" name="Plants (Basel)">
        <title>Bridging the Gap: Combining Genomics and Transcriptomics Approaches to Understand Stylosanthes scabra, an Orphan Legume from the Brazilian Caatinga.</title>
        <authorList>
            <person name="Ferreira-Neto J.R.C."/>
            <person name="da Silva M.D."/>
            <person name="Binneck E."/>
            <person name="de Melo N.F."/>
            <person name="da Silva R.H."/>
            <person name="de Melo A.L.T.M."/>
            <person name="Pandolfi V."/>
            <person name="Bustamante F.O."/>
            <person name="Brasileiro-Vidal A.C."/>
            <person name="Benko-Iseppon A.M."/>
        </authorList>
    </citation>
    <scope>NUCLEOTIDE SEQUENCE [LARGE SCALE GENOMIC DNA]</scope>
    <source>
        <tissue evidence="2">Leaves</tissue>
    </source>
</reference>
<dbReference type="InterPro" id="IPR058594">
    <property type="entry name" value="PB1-like_dom_pln"/>
</dbReference>
<evidence type="ECO:0000313" key="3">
    <source>
        <dbReference type="Proteomes" id="UP001341840"/>
    </source>
</evidence>
<evidence type="ECO:0000313" key="2">
    <source>
        <dbReference type="EMBL" id="MED6213473.1"/>
    </source>
</evidence>